<proteinExistence type="predicted"/>
<sequence>MNQARWRLKAAPRASARLGCVGAGAGGDRTVSGLPIGFGGRRPGIGRHGVLHRLIILNITDVSASRPKVSFMRGALFLFDSQVGIFFSRFFIFIFIFAEIFSRA</sequence>
<dbReference type="AlphaFoldDB" id="A0A0D2XSU4"/>
<name>A0A0D2XSU4_FUSOF</name>
<reference evidence="3" key="1">
    <citation type="journal article" date="2012" name="Mol. Plant Microbe Interact.">
        <title>A highly conserved effector in Fusarium oxysporum is required for full virulence on Arabidopsis.</title>
        <authorList>
            <person name="Thatcher L.F."/>
            <person name="Gardiner D.M."/>
            <person name="Kazan K."/>
            <person name="Manners J."/>
        </authorList>
    </citation>
    <scope>NUCLEOTIDE SEQUENCE [LARGE SCALE GENOMIC DNA]</scope>
    <source>
        <strain evidence="3">Fo5176</strain>
    </source>
</reference>
<evidence type="ECO:0000256" key="1">
    <source>
        <dbReference type="SAM" id="Phobius"/>
    </source>
</evidence>
<reference evidence="2" key="2">
    <citation type="submission" date="2025-08" db="UniProtKB">
        <authorList>
            <consortium name="EnsemblFungi"/>
        </authorList>
    </citation>
    <scope>IDENTIFICATION</scope>
    <source>
        <strain evidence="2">4287 / CBS 123668 / FGSC 9935 / NRRL 34936</strain>
    </source>
</reference>
<feature type="transmembrane region" description="Helical" evidence="1">
    <location>
        <begin position="75"/>
        <end position="98"/>
    </location>
</feature>
<organism evidence="2 3">
    <name type="scientific">Fusarium oxysporum (strain Fo5176)</name>
    <name type="common">Fusarium vascular wilt</name>
    <dbReference type="NCBI Taxonomy" id="660025"/>
    <lineage>
        <taxon>Eukaryota</taxon>
        <taxon>Fungi</taxon>
        <taxon>Dikarya</taxon>
        <taxon>Ascomycota</taxon>
        <taxon>Pezizomycotina</taxon>
        <taxon>Sordariomycetes</taxon>
        <taxon>Hypocreomycetidae</taxon>
        <taxon>Hypocreales</taxon>
        <taxon>Nectriaceae</taxon>
        <taxon>Fusarium</taxon>
        <taxon>Fusarium oxysporum species complex</taxon>
    </lineage>
</organism>
<accession>A0A0D2XSU4</accession>
<dbReference type="Proteomes" id="UP000002489">
    <property type="component" value="Unassembled WGS sequence"/>
</dbReference>
<protein>
    <submittedName>
        <fullName evidence="2">Uncharacterized protein</fullName>
    </submittedName>
</protein>
<keyword evidence="1" id="KW-1133">Transmembrane helix</keyword>
<keyword evidence="1" id="KW-0472">Membrane</keyword>
<evidence type="ECO:0000313" key="2">
    <source>
        <dbReference type="EnsemblFungi" id="FOXG_07046P0"/>
    </source>
</evidence>
<dbReference type="EnsemblFungi" id="FOXG_07046T0">
    <property type="protein sequence ID" value="FOXG_07046P0"/>
    <property type="gene ID" value="FOXG_07046"/>
</dbReference>
<evidence type="ECO:0000313" key="3">
    <source>
        <dbReference type="Proteomes" id="UP000002489"/>
    </source>
</evidence>
<keyword evidence="1" id="KW-0812">Transmembrane</keyword>